<organism evidence="1 2">
    <name type="scientific">Trichuris suis</name>
    <name type="common">pig whipworm</name>
    <dbReference type="NCBI Taxonomy" id="68888"/>
    <lineage>
        <taxon>Eukaryota</taxon>
        <taxon>Metazoa</taxon>
        <taxon>Ecdysozoa</taxon>
        <taxon>Nematoda</taxon>
        <taxon>Enoplea</taxon>
        <taxon>Dorylaimia</taxon>
        <taxon>Trichinellida</taxon>
        <taxon>Trichuridae</taxon>
        <taxon>Trichuris</taxon>
    </lineage>
</organism>
<dbReference type="PANTHER" id="PTHR45913:SF22">
    <property type="entry name" value="SCAN BOX DOMAIN-CONTAINING PROTEIN"/>
    <property type="match status" value="1"/>
</dbReference>
<evidence type="ECO:0000313" key="1">
    <source>
        <dbReference type="EMBL" id="KFD47685.1"/>
    </source>
</evidence>
<dbReference type="SUPFAM" id="SSF53098">
    <property type="entry name" value="Ribonuclease H-like"/>
    <property type="match status" value="1"/>
</dbReference>
<dbReference type="InterPro" id="IPR012337">
    <property type="entry name" value="RNaseH-like_sf"/>
</dbReference>
<evidence type="ECO:0000313" key="2">
    <source>
        <dbReference type="Proteomes" id="UP000030764"/>
    </source>
</evidence>
<sequence length="591" mass="68066">MGKKCRLYSSEYLQFGFAASPAKEHLPMCLLCEKVFSNDAMKPSKLKLRFTRCHGDKNGKDASYFRALREKLMKGRTLSSTLLCLSNRGPMVPFKGESMQWLKTLKIRCARGSDRASSDCKWTNRRCPATKIIIFKGTRNRYGGESIFQVVQEFFSEKGIPLQNIIAVATDGAPAMVECYRGFISHLKKIVPNVLPVHCVLHRQHLVTRRLSPRLNESLQYVVNAVNKIKGNPLNDRRFRQLCDENNQEVNWLLLYTEITWLSKGACSPRFFQLFDSVLQFFEEDDASLPENLRIRKADVAYLADLYFMFNEMNKQLLTEDLNLIKTKSVISALMSKQLLLKRRFAMGELCQFQNLIEVKKEGQVSDADVQVYREHLQALHNDFASRFEDILSVVIPDWAINSFASIKDEETSLQPNAELKPRLAEGYQRFWLQKQIPVLYPTVWAVVKRWLICLPSSSLVERAFSVVTDLITKKHWAINSFASIKDEETSLQPNAELKPRLAEGYQRFWLKKQIPVLYPTLWAVVKKWLISLPSSSLAERAFSVVMELIKKKRNRLQLVKRGDLPLRVTSISPNIDKLVRSQLCEPSTSR</sequence>
<dbReference type="EMBL" id="KL363318">
    <property type="protein sequence ID" value="KFD47685.1"/>
    <property type="molecule type" value="Genomic_DNA"/>
</dbReference>
<dbReference type="Proteomes" id="UP000030764">
    <property type="component" value="Unassembled WGS sequence"/>
</dbReference>
<gene>
    <name evidence="1" type="ORF">M513_11476</name>
</gene>
<accession>A0A085LRT9</accession>
<name>A0A085LRT9_9BILA</name>
<reference evidence="1 2" key="1">
    <citation type="journal article" date="2014" name="Nat. Genet.">
        <title>Genome and transcriptome of the porcine whipworm Trichuris suis.</title>
        <authorList>
            <person name="Jex A.R."/>
            <person name="Nejsum P."/>
            <person name="Schwarz E.M."/>
            <person name="Hu L."/>
            <person name="Young N.D."/>
            <person name="Hall R.S."/>
            <person name="Korhonen P.K."/>
            <person name="Liao S."/>
            <person name="Thamsborg S."/>
            <person name="Xia J."/>
            <person name="Xu P."/>
            <person name="Wang S."/>
            <person name="Scheerlinck J.P."/>
            <person name="Hofmann A."/>
            <person name="Sternberg P.W."/>
            <person name="Wang J."/>
            <person name="Gasser R.B."/>
        </authorList>
    </citation>
    <scope>NUCLEOTIDE SEQUENCE [LARGE SCALE GENOMIC DNA]</scope>
    <source>
        <strain evidence="1">DCEP-RM93M</strain>
    </source>
</reference>
<protein>
    <recommendedName>
        <fullName evidence="3">HAT C-terminal dimerisation domain-containing protein</fullName>
    </recommendedName>
</protein>
<evidence type="ECO:0008006" key="3">
    <source>
        <dbReference type="Google" id="ProtNLM"/>
    </source>
</evidence>
<dbReference type="PANTHER" id="PTHR45913">
    <property type="entry name" value="EPM2A-INTERACTING PROTEIN 1"/>
    <property type="match status" value="1"/>
</dbReference>
<feature type="non-terminal residue" evidence="1">
    <location>
        <position position="591"/>
    </location>
</feature>
<proteinExistence type="predicted"/>
<dbReference type="AlphaFoldDB" id="A0A085LRT9"/>
<keyword evidence="2" id="KW-1185">Reference proteome</keyword>